<feature type="transmembrane region" description="Helical" evidence="1">
    <location>
        <begin position="69"/>
        <end position="90"/>
    </location>
</feature>
<accession>A0ABT2K2R3</accession>
<proteinExistence type="predicted"/>
<evidence type="ECO:0000313" key="3">
    <source>
        <dbReference type="Proteomes" id="UP001156389"/>
    </source>
</evidence>
<evidence type="ECO:0000313" key="2">
    <source>
        <dbReference type="EMBL" id="MCT2593769.1"/>
    </source>
</evidence>
<organism evidence="2 3">
    <name type="scientific">Streptomyces gossypii</name>
    <dbReference type="NCBI Taxonomy" id="2883101"/>
    <lineage>
        <taxon>Bacteria</taxon>
        <taxon>Bacillati</taxon>
        <taxon>Actinomycetota</taxon>
        <taxon>Actinomycetes</taxon>
        <taxon>Kitasatosporales</taxon>
        <taxon>Streptomycetaceae</taxon>
        <taxon>Streptomyces</taxon>
    </lineage>
</organism>
<sequence>MCAVLRTVNRVLLGLTGALLLVAGVVVLVAGLDLRQRWGFSLGAGWRWATPDDVLLTDADRARWQDEGWWWPVVFAGLGVLLALLLWWLLAQLRRRRLGEVLIVPEESDGAAGAPHGDGPAARLRCRALEDVLAAEAESLEGVERARVRLRGRRTKPQARVSLLLAPQARPATALERLHTEALEHARTSVGLARFPAEVRLRSVRHRAGRVS</sequence>
<evidence type="ECO:0000256" key="1">
    <source>
        <dbReference type="SAM" id="Phobius"/>
    </source>
</evidence>
<keyword evidence="1" id="KW-0472">Membrane</keyword>
<comment type="caution">
    <text evidence="2">The sequence shown here is derived from an EMBL/GenBank/DDBJ whole genome shotgun (WGS) entry which is preliminary data.</text>
</comment>
<keyword evidence="1" id="KW-0812">Transmembrane</keyword>
<protein>
    <submittedName>
        <fullName evidence="2">Alkaline shock response membrane anchor protein AmaP</fullName>
    </submittedName>
</protein>
<name>A0ABT2K2R3_9ACTN</name>
<keyword evidence="3" id="KW-1185">Reference proteome</keyword>
<reference evidence="2 3" key="1">
    <citation type="submission" date="2021-10" db="EMBL/GenBank/DDBJ databases">
        <title>Streptomyces gossypii sp. nov., isolated from soil collected from cotton field.</title>
        <authorList>
            <person name="Ge X."/>
            <person name="Chen X."/>
            <person name="Liu W."/>
        </authorList>
    </citation>
    <scope>NUCLEOTIDE SEQUENCE [LARGE SCALE GENOMIC DNA]</scope>
    <source>
        <strain evidence="2 3">N2-109</strain>
    </source>
</reference>
<dbReference type="RefSeq" id="WP_260221072.1">
    <property type="nucleotide sequence ID" value="NZ_JAJAGO010000016.1"/>
</dbReference>
<dbReference type="Proteomes" id="UP001156389">
    <property type="component" value="Unassembled WGS sequence"/>
</dbReference>
<dbReference type="EMBL" id="JAJAGO010000016">
    <property type="protein sequence ID" value="MCT2593769.1"/>
    <property type="molecule type" value="Genomic_DNA"/>
</dbReference>
<keyword evidence="1" id="KW-1133">Transmembrane helix</keyword>
<gene>
    <name evidence="2" type="ORF">LHJ74_28345</name>
</gene>
<feature type="transmembrane region" description="Helical" evidence="1">
    <location>
        <begin position="12"/>
        <end position="32"/>
    </location>
</feature>